<dbReference type="Proteomes" id="UP000035553">
    <property type="component" value="Unassembled WGS sequence"/>
</dbReference>
<keyword evidence="5 6" id="KW-0472">Membrane</keyword>
<keyword evidence="2" id="KW-1003">Cell membrane</keyword>
<accession>A0A0U1QL78</accession>
<gene>
    <name evidence="8" type="ORF">SINU_13760</name>
</gene>
<evidence type="ECO:0000313" key="8">
    <source>
        <dbReference type="EMBL" id="KLI01376.1"/>
    </source>
</evidence>
<dbReference type="RefSeq" id="WP_010026437.1">
    <property type="nucleotide sequence ID" value="NZ_AFVQ02000213.1"/>
</dbReference>
<keyword evidence="4 6" id="KW-1133">Transmembrane helix</keyword>
<feature type="domain" description="Phage shock protein PspC N-terminal" evidence="7">
    <location>
        <begin position="3"/>
        <end position="61"/>
    </location>
</feature>
<sequence>MQKRLYKSSDSKILSGVLGGIGEYFNVDPTLVRLGFVVLTLVTAFFPCLIGYFIAYLIIPERV</sequence>
<reference evidence="8 9" key="1">
    <citation type="journal article" date="2011" name="J. Bacteriol.">
        <title>Draft genome sequence of Sporolactobacillus inulinus strain CASD, an efficient D-lactic acid-producing bacterium with high-concentration lactate tolerance capability.</title>
        <authorList>
            <person name="Yu B."/>
            <person name="Su F."/>
            <person name="Wang L."/>
            <person name="Xu K."/>
            <person name="Zhao B."/>
            <person name="Xu P."/>
        </authorList>
    </citation>
    <scope>NUCLEOTIDE SEQUENCE [LARGE SCALE GENOMIC DNA]</scope>
    <source>
        <strain evidence="8 9">CASD</strain>
    </source>
</reference>
<evidence type="ECO:0000256" key="3">
    <source>
        <dbReference type="ARBA" id="ARBA00022692"/>
    </source>
</evidence>
<keyword evidence="3 6" id="KW-0812">Transmembrane</keyword>
<keyword evidence="9" id="KW-1185">Reference proteome</keyword>
<proteinExistence type="predicted"/>
<comment type="caution">
    <text evidence="8">The sequence shown here is derived from an EMBL/GenBank/DDBJ whole genome shotgun (WGS) entry which is preliminary data.</text>
</comment>
<dbReference type="AlphaFoldDB" id="A0A0U1QL78"/>
<evidence type="ECO:0000256" key="6">
    <source>
        <dbReference type="SAM" id="Phobius"/>
    </source>
</evidence>
<dbReference type="Pfam" id="PF04024">
    <property type="entry name" value="PspC"/>
    <property type="match status" value="1"/>
</dbReference>
<evidence type="ECO:0000259" key="7">
    <source>
        <dbReference type="Pfam" id="PF04024"/>
    </source>
</evidence>
<dbReference type="STRING" id="1069536.SINU_13760"/>
<dbReference type="InterPro" id="IPR052027">
    <property type="entry name" value="PspC"/>
</dbReference>
<organism evidence="8 9">
    <name type="scientific">Sporolactobacillus inulinus CASD</name>
    <dbReference type="NCBI Taxonomy" id="1069536"/>
    <lineage>
        <taxon>Bacteria</taxon>
        <taxon>Bacillati</taxon>
        <taxon>Bacillota</taxon>
        <taxon>Bacilli</taxon>
        <taxon>Bacillales</taxon>
        <taxon>Sporolactobacillaceae</taxon>
        <taxon>Sporolactobacillus</taxon>
    </lineage>
</organism>
<evidence type="ECO:0000256" key="2">
    <source>
        <dbReference type="ARBA" id="ARBA00022475"/>
    </source>
</evidence>
<dbReference type="PANTHER" id="PTHR33885:SF3">
    <property type="entry name" value="PHAGE SHOCK PROTEIN C"/>
    <property type="match status" value="1"/>
</dbReference>
<dbReference type="PANTHER" id="PTHR33885">
    <property type="entry name" value="PHAGE SHOCK PROTEIN C"/>
    <property type="match status" value="1"/>
</dbReference>
<feature type="transmembrane region" description="Helical" evidence="6">
    <location>
        <begin position="34"/>
        <end position="59"/>
    </location>
</feature>
<dbReference type="OrthoDB" id="9815286at2"/>
<protein>
    <submittedName>
        <fullName evidence="8">Membrane protein</fullName>
    </submittedName>
</protein>
<name>A0A0U1QL78_9BACL</name>
<evidence type="ECO:0000256" key="5">
    <source>
        <dbReference type="ARBA" id="ARBA00023136"/>
    </source>
</evidence>
<dbReference type="GO" id="GO:0005886">
    <property type="term" value="C:plasma membrane"/>
    <property type="evidence" value="ECO:0007669"/>
    <property type="project" value="UniProtKB-SubCell"/>
</dbReference>
<evidence type="ECO:0000256" key="1">
    <source>
        <dbReference type="ARBA" id="ARBA00004162"/>
    </source>
</evidence>
<evidence type="ECO:0000313" key="9">
    <source>
        <dbReference type="Proteomes" id="UP000035553"/>
    </source>
</evidence>
<comment type="subcellular location">
    <subcellularLocation>
        <location evidence="1">Cell membrane</location>
        <topology evidence="1">Single-pass membrane protein</topology>
    </subcellularLocation>
</comment>
<dbReference type="EMBL" id="AFVQ02000213">
    <property type="protein sequence ID" value="KLI01376.1"/>
    <property type="molecule type" value="Genomic_DNA"/>
</dbReference>
<dbReference type="InterPro" id="IPR007168">
    <property type="entry name" value="Phageshock_PspC_N"/>
</dbReference>
<evidence type="ECO:0000256" key="4">
    <source>
        <dbReference type="ARBA" id="ARBA00022989"/>
    </source>
</evidence>